<keyword evidence="6" id="KW-0812">Transmembrane</keyword>
<dbReference type="Pfam" id="PF00149">
    <property type="entry name" value="Metallophos"/>
    <property type="match status" value="2"/>
</dbReference>
<feature type="domain" description="5'-Nucleotidase C-terminal" evidence="9">
    <location>
        <begin position="853"/>
        <end position="1028"/>
    </location>
</feature>
<feature type="domain" description="5'-Nucleotidase C-terminal" evidence="9">
    <location>
        <begin position="334"/>
        <end position="490"/>
    </location>
</feature>
<feature type="compositionally biased region" description="Polar residues" evidence="5">
    <location>
        <begin position="1120"/>
        <end position="1147"/>
    </location>
</feature>
<dbReference type="GO" id="GO:0016788">
    <property type="term" value="F:hydrolase activity, acting on ester bonds"/>
    <property type="evidence" value="ECO:0007669"/>
    <property type="project" value="InterPro"/>
</dbReference>
<sequence>MSKQKKLNYLTARMLLIFFVIFTLLGNFPLRSFAASNDKTFDLVEINDFHGALEDTSNPANPVASVLGNRVKAVSASNPDTIVFGGGDLYQGSALSNILKGVPVQKVMDSLGMQFTTLGNHEFDWGLDTLTNTTMQGANYNIICSNLYNKNPDGSKGSRVFDPYKIITKDGVRIAFIGGITNETPNIVTPSYVSDKIFTDLATEINSVASDIKNNNKADVIIAVVHEGEDNLDNIVSKLSNVNAVFGGHTNTIEEKLVNNIPVINANCNGKGFADLKMTVAADGSVHFLNTTSSYIALDNANGYKSSNPTTDPDISSIVNDAKASVGPTLNQVLGNIKNTITRTQTSNPYGESALGNWASDVIKNYANADIGISNNGGLRTDLSSGDVTYGDIYALMPFDNDIETVTLNKAQLKDILEQAVGNYQDSSYPNTTLGGKGLQVSGIKFTYDPSKSYGNKITSITRENETPINDTETLKLAGPDFVLTGGDGFLRFNKSDIKSTLADTHKLVRDALMDNVKANNTVNYTMDNRIVNSATQIPSTISILATSDIHGNVLNYDYATGKAPTNTQGLAKVSSYVNSVRASKPNVMLIDDGDTIQGTPLSYYYDKIDTTSEYPLMKIMGAMKYDTWTLGNHEFNYGLPTLNRVISDARKENINVLSANTYNSDNTNFVNPYYIKTFNINGKTVNVGILGLTTKCIPDWEDPSHYAGLHFNDLVDEAKLWVPRMKAAGANVVIVAAHSGEEGAADTIPENQIKAIATNVSGIDAIVAGHAHVTVNDTSLKNPNGKTVPVVEPNKWGTFVSQIDITLDNSGNASTINTQNVKMTDSIPEDPNIVNIIQPYQNKTLDYISTKLGTSTGEFTGSNQTTQPTAIMELINKVQKDAANAQLSIAAPLSSSAYIPKGDVTIKDIMSVYVYENYLYGIKMTGKQLKDWLEYSVRYYKQVSSPNDSIAKDPALNVPDYNLDQLYGATYDIDLTQPACTIDPSTGRIASGDRIKNLKINGVPIKDSDVFTVAINDYRYNGGGGFMKAAGISNTDPSIVTYSSAKALGDDGQVRSLMQSYIKNNQTISPENSNNWKLYTTPVSDTSTVPVAPTPIVNPLPTNNSTTSTGSNIPGEATTGAQPSSTTTSDAPNCQLSPNSECQENTTSIKTLPKTGSMIDSTVLLIIGTLLLLLGLAFIIWNKFKNKQKSVQ</sequence>
<evidence type="ECO:0000256" key="6">
    <source>
        <dbReference type="SAM" id="Phobius"/>
    </source>
</evidence>
<dbReference type="InterPro" id="IPR019931">
    <property type="entry name" value="LPXTG_anchor"/>
</dbReference>
<dbReference type="OrthoDB" id="9800780at2"/>
<evidence type="ECO:0000256" key="5">
    <source>
        <dbReference type="SAM" id="MobiDB-lite"/>
    </source>
</evidence>
<dbReference type="Pfam" id="PF00746">
    <property type="entry name" value="Gram_pos_anchor"/>
    <property type="match status" value="1"/>
</dbReference>
<dbReference type="GO" id="GO:0009166">
    <property type="term" value="P:nucleotide catabolic process"/>
    <property type="evidence" value="ECO:0007669"/>
    <property type="project" value="InterPro"/>
</dbReference>
<dbReference type="PANTHER" id="PTHR11575">
    <property type="entry name" value="5'-NUCLEOTIDASE-RELATED"/>
    <property type="match status" value="1"/>
</dbReference>
<feature type="domain" description="Calcineurin-like phosphoesterase" evidence="7">
    <location>
        <begin position="543"/>
        <end position="774"/>
    </location>
</feature>
<dbReference type="GO" id="GO:0046872">
    <property type="term" value="F:metal ion binding"/>
    <property type="evidence" value="ECO:0007669"/>
    <property type="project" value="InterPro"/>
</dbReference>
<feature type="domain" description="Calcineurin-like phosphoesterase" evidence="7">
    <location>
        <begin position="46"/>
        <end position="250"/>
    </location>
</feature>
<dbReference type="PROSITE" id="PS00786">
    <property type="entry name" value="5_NUCLEOTIDASE_2"/>
    <property type="match status" value="1"/>
</dbReference>
<evidence type="ECO:0000259" key="7">
    <source>
        <dbReference type="Pfam" id="PF00149"/>
    </source>
</evidence>
<dbReference type="SUPFAM" id="SSF56300">
    <property type="entry name" value="Metallo-dependent phosphatases"/>
    <property type="match status" value="2"/>
</dbReference>
<evidence type="ECO:0000313" key="11">
    <source>
        <dbReference type="Proteomes" id="UP000000814"/>
    </source>
</evidence>
<keyword evidence="4" id="KW-0572">Peptidoglycan-anchor</keyword>
<evidence type="ECO:0000256" key="1">
    <source>
        <dbReference type="ARBA" id="ARBA00022512"/>
    </source>
</evidence>
<dbReference type="SUPFAM" id="SSF55816">
    <property type="entry name" value="5'-nucleotidase (syn. UDP-sugar hydrolase), C-terminal domain"/>
    <property type="match status" value="2"/>
</dbReference>
<keyword evidence="3" id="KW-0732">Signal</keyword>
<dbReference type="Pfam" id="PF02872">
    <property type="entry name" value="5_nucleotid_C"/>
    <property type="match status" value="2"/>
</dbReference>
<feature type="transmembrane region" description="Helical" evidence="6">
    <location>
        <begin position="1164"/>
        <end position="1182"/>
    </location>
</feature>
<dbReference type="PRINTS" id="PR01607">
    <property type="entry name" value="APYRASEFAMLY"/>
</dbReference>
<organism evidence="10 11">
    <name type="scientific">Clostridium acetobutylicum (strain ATCC 824 / DSM 792 / JCM 1419 / IAM 19013 / LMG 5710 / NBRC 13948 / NRRL B-527 / VKM B-1787 / 2291 / W)</name>
    <dbReference type="NCBI Taxonomy" id="272562"/>
    <lineage>
        <taxon>Bacteria</taxon>
        <taxon>Bacillati</taxon>
        <taxon>Bacillota</taxon>
        <taxon>Clostridia</taxon>
        <taxon>Eubacteriales</taxon>
        <taxon>Clostridiaceae</taxon>
        <taxon>Clostridium</taxon>
    </lineage>
</organism>
<feature type="region of interest" description="Disordered" evidence="5">
    <location>
        <begin position="1091"/>
        <end position="1147"/>
    </location>
</feature>
<dbReference type="CDD" id="cd00845">
    <property type="entry name" value="MPP_UshA_N_like"/>
    <property type="match status" value="1"/>
</dbReference>
<reference evidence="10 11" key="1">
    <citation type="journal article" date="2001" name="J. Bacteriol.">
        <title>Genome sequence and comparative analysis of the solvent-producing bacterium Clostridium acetobutylicum.</title>
        <authorList>
            <person name="Nolling J."/>
            <person name="Breton G."/>
            <person name="Omelchenko M.V."/>
            <person name="Makarova K.S."/>
            <person name="Zeng Q."/>
            <person name="Gibson R."/>
            <person name="Lee H.M."/>
            <person name="Dubois J."/>
            <person name="Qiu D."/>
            <person name="Hitti J."/>
            <person name="Wolf Y.I."/>
            <person name="Tatusov R.L."/>
            <person name="Sabathe F."/>
            <person name="Doucette-Stamm L."/>
            <person name="Soucaille P."/>
            <person name="Daly M.J."/>
            <person name="Bennett G.N."/>
            <person name="Koonin E.V."/>
            <person name="Smith D.R."/>
        </authorList>
    </citation>
    <scope>NUCLEOTIDE SEQUENCE [LARGE SCALE GENOMIC DNA]</scope>
    <source>
        <strain evidence="11">ATCC 824 / DSM 792 / JCM 1419 / LMG 5710 / VKM B-1787</strain>
    </source>
</reference>
<evidence type="ECO:0000313" key="10">
    <source>
        <dbReference type="EMBL" id="AAK78333.1"/>
    </source>
</evidence>
<dbReference type="HOGENOM" id="CLU_001272_0_0_9"/>
<evidence type="ECO:0000256" key="2">
    <source>
        <dbReference type="ARBA" id="ARBA00022525"/>
    </source>
</evidence>
<proteinExistence type="predicted"/>
<keyword evidence="1" id="KW-0134">Cell wall</keyword>
<feature type="compositionally biased region" description="Low complexity" evidence="5">
    <location>
        <begin position="1103"/>
        <end position="1113"/>
    </location>
</feature>
<protein>
    <submittedName>
        <fullName evidence="10">2,3-cyclic-nucleotide 2'phosphodiesterase (Duplication)</fullName>
    </submittedName>
</protein>
<feature type="domain" description="Gram-positive cocci surface proteins LPxTG" evidence="8">
    <location>
        <begin position="1147"/>
        <end position="1187"/>
    </location>
</feature>
<dbReference type="GO" id="GO:0030288">
    <property type="term" value="C:outer membrane-bounded periplasmic space"/>
    <property type="evidence" value="ECO:0007669"/>
    <property type="project" value="TreeGrafter"/>
</dbReference>
<dbReference type="STRING" id="272562.CA_C0353"/>
<evidence type="ECO:0000259" key="9">
    <source>
        <dbReference type="Pfam" id="PF02872"/>
    </source>
</evidence>
<keyword evidence="6" id="KW-1133">Transmembrane helix</keyword>
<dbReference type="InterPro" id="IPR029052">
    <property type="entry name" value="Metallo-depent_PP-like"/>
</dbReference>
<dbReference type="InterPro" id="IPR006146">
    <property type="entry name" value="5'-Nucleotdase_CS"/>
</dbReference>
<evidence type="ECO:0000256" key="4">
    <source>
        <dbReference type="ARBA" id="ARBA00023088"/>
    </source>
</evidence>
<dbReference type="KEGG" id="cac:CA_C0353"/>
<dbReference type="eggNOG" id="COG0737">
    <property type="taxonomic scope" value="Bacteria"/>
</dbReference>
<dbReference type="Gene3D" id="3.90.780.10">
    <property type="entry name" value="5'-Nucleotidase, C-terminal domain"/>
    <property type="match status" value="2"/>
</dbReference>
<dbReference type="Gene3D" id="3.60.21.10">
    <property type="match status" value="2"/>
</dbReference>
<keyword evidence="2" id="KW-0964">Secreted</keyword>
<dbReference type="PIR" id="B96943">
    <property type="entry name" value="B96943"/>
</dbReference>
<dbReference type="NCBIfam" id="TIGR01167">
    <property type="entry name" value="LPXTG_anchor"/>
    <property type="match status" value="1"/>
</dbReference>
<dbReference type="InterPro" id="IPR008334">
    <property type="entry name" value="5'-Nucleotdase_C"/>
</dbReference>
<dbReference type="DNASU" id="1116536"/>
<dbReference type="Proteomes" id="UP000000814">
    <property type="component" value="Chromosome"/>
</dbReference>
<dbReference type="GO" id="GO:0000166">
    <property type="term" value="F:nucleotide binding"/>
    <property type="evidence" value="ECO:0007669"/>
    <property type="project" value="InterPro"/>
</dbReference>
<gene>
    <name evidence="10" type="ordered locus">CA_C0353</name>
</gene>
<dbReference type="AlphaFoldDB" id="Q97M47"/>
<dbReference type="InterPro" id="IPR006179">
    <property type="entry name" value="5_nucleotidase/apyrase"/>
</dbReference>
<evidence type="ECO:0000256" key="3">
    <source>
        <dbReference type="ARBA" id="ARBA00022729"/>
    </source>
</evidence>
<dbReference type="InterPro" id="IPR036907">
    <property type="entry name" value="5'-Nucleotdase_C_sf"/>
</dbReference>
<name>Q97M47_CLOAB</name>
<dbReference type="InterPro" id="IPR004843">
    <property type="entry name" value="Calcineurin-like_PHP"/>
</dbReference>
<evidence type="ECO:0000259" key="8">
    <source>
        <dbReference type="Pfam" id="PF00746"/>
    </source>
</evidence>
<dbReference type="GeneID" id="44996864"/>
<keyword evidence="6" id="KW-0472">Membrane</keyword>
<dbReference type="RefSeq" id="WP_010963675.1">
    <property type="nucleotide sequence ID" value="NC_003030.1"/>
</dbReference>
<dbReference type="PATRIC" id="fig|272562.8.peg.546"/>
<keyword evidence="11" id="KW-1185">Reference proteome</keyword>
<dbReference type="EMBL" id="AE001437">
    <property type="protein sequence ID" value="AAK78333.1"/>
    <property type="molecule type" value="Genomic_DNA"/>
</dbReference>
<dbReference type="PANTHER" id="PTHR11575:SF6">
    <property type="entry name" value="2',3'-CYCLIC-NUCLEOTIDE 2'-PHOSPHODIESTERASE_3'-NUCLEOTIDASE"/>
    <property type="match status" value="1"/>
</dbReference>
<accession>Q97M47</accession>